<gene>
    <name evidence="1" type="ORF">J2T09_004710</name>
</gene>
<proteinExistence type="predicted"/>
<name>A0ABT9Q0C9_9HYPH</name>
<sequence>MKHVIVEVSVTSAEGERIPVGLMNTEQALSLPHDMNIEVSHPDHDAGDTEIFMDRATFQDHLATL</sequence>
<protein>
    <submittedName>
        <fullName evidence="1">Uncharacterized protein</fullName>
    </submittedName>
</protein>
<evidence type="ECO:0000313" key="2">
    <source>
        <dbReference type="Proteomes" id="UP001241472"/>
    </source>
</evidence>
<evidence type="ECO:0000313" key="1">
    <source>
        <dbReference type="EMBL" id="MDP9839930.1"/>
    </source>
</evidence>
<keyword evidence="2" id="KW-1185">Reference proteome</keyword>
<dbReference type="Proteomes" id="UP001241472">
    <property type="component" value="Unassembled WGS sequence"/>
</dbReference>
<dbReference type="EMBL" id="JAUSRF010000020">
    <property type="protein sequence ID" value="MDP9839930.1"/>
    <property type="molecule type" value="Genomic_DNA"/>
</dbReference>
<reference evidence="1 2" key="1">
    <citation type="submission" date="2023-07" db="EMBL/GenBank/DDBJ databases">
        <title>Sorghum-associated microbial communities from plants grown in Nebraska, USA.</title>
        <authorList>
            <person name="Schachtman D."/>
        </authorList>
    </citation>
    <scope>NUCLEOTIDE SEQUENCE [LARGE SCALE GENOMIC DNA]</scope>
    <source>
        <strain evidence="1 2">DS1307</strain>
    </source>
</reference>
<dbReference type="RefSeq" id="WP_306839047.1">
    <property type="nucleotide sequence ID" value="NZ_JAUSRF010000020.1"/>
</dbReference>
<accession>A0ABT9Q0C9</accession>
<comment type="caution">
    <text evidence="1">The sequence shown here is derived from an EMBL/GenBank/DDBJ whole genome shotgun (WGS) entry which is preliminary data.</text>
</comment>
<organism evidence="1 2">
    <name type="scientific">Neorhizobium huautlense</name>
    <dbReference type="NCBI Taxonomy" id="67774"/>
    <lineage>
        <taxon>Bacteria</taxon>
        <taxon>Pseudomonadati</taxon>
        <taxon>Pseudomonadota</taxon>
        <taxon>Alphaproteobacteria</taxon>
        <taxon>Hyphomicrobiales</taxon>
        <taxon>Rhizobiaceae</taxon>
        <taxon>Rhizobium/Agrobacterium group</taxon>
        <taxon>Neorhizobium</taxon>
    </lineage>
</organism>